<sequence>GGNTRASVVTKRGSPSVKDLAGKVNQIPHKISQAMRPEGIDASVQTDLGINKESNTFVTDYPNTALGAFRYEVSGIMQRKLGPIIGPIANKFTTTLPPIEPPFSARGHGDTRKREPSSSSAGSYTLCAV</sequence>
<feature type="region of interest" description="Disordered" evidence="1">
    <location>
        <begin position="95"/>
        <end position="129"/>
    </location>
</feature>
<evidence type="ECO:0000256" key="1">
    <source>
        <dbReference type="SAM" id="MobiDB-lite"/>
    </source>
</evidence>
<dbReference type="EMBL" id="JOJR01000387">
    <property type="protein sequence ID" value="RCN38596.1"/>
    <property type="molecule type" value="Genomic_DNA"/>
</dbReference>
<organism evidence="2 3">
    <name type="scientific">Ancylostoma caninum</name>
    <name type="common">Dog hookworm</name>
    <dbReference type="NCBI Taxonomy" id="29170"/>
    <lineage>
        <taxon>Eukaryota</taxon>
        <taxon>Metazoa</taxon>
        <taxon>Ecdysozoa</taxon>
        <taxon>Nematoda</taxon>
        <taxon>Chromadorea</taxon>
        <taxon>Rhabditida</taxon>
        <taxon>Rhabditina</taxon>
        <taxon>Rhabditomorpha</taxon>
        <taxon>Strongyloidea</taxon>
        <taxon>Ancylostomatidae</taxon>
        <taxon>Ancylostomatinae</taxon>
        <taxon>Ancylostoma</taxon>
    </lineage>
</organism>
<dbReference type="AlphaFoldDB" id="A0A368G2D9"/>
<feature type="compositionally biased region" description="Basic and acidic residues" evidence="1">
    <location>
        <begin position="107"/>
        <end position="116"/>
    </location>
</feature>
<evidence type="ECO:0000313" key="3">
    <source>
        <dbReference type="Proteomes" id="UP000252519"/>
    </source>
</evidence>
<name>A0A368G2D9_ANCCA</name>
<reference evidence="2 3" key="1">
    <citation type="submission" date="2014-10" db="EMBL/GenBank/DDBJ databases">
        <title>Draft genome of the hookworm Ancylostoma caninum.</title>
        <authorList>
            <person name="Mitreva M."/>
        </authorList>
    </citation>
    <scope>NUCLEOTIDE SEQUENCE [LARGE SCALE GENOMIC DNA]</scope>
    <source>
        <strain evidence="2 3">Baltimore</strain>
    </source>
</reference>
<gene>
    <name evidence="2" type="ORF">ANCCAN_15475</name>
</gene>
<keyword evidence="3" id="KW-1185">Reference proteome</keyword>
<proteinExistence type="predicted"/>
<evidence type="ECO:0000313" key="2">
    <source>
        <dbReference type="EMBL" id="RCN38596.1"/>
    </source>
</evidence>
<dbReference type="Proteomes" id="UP000252519">
    <property type="component" value="Unassembled WGS sequence"/>
</dbReference>
<comment type="caution">
    <text evidence="2">The sequence shown here is derived from an EMBL/GenBank/DDBJ whole genome shotgun (WGS) entry which is preliminary data.</text>
</comment>
<accession>A0A368G2D9</accession>
<feature type="non-terminal residue" evidence="2">
    <location>
        <position position="1"/>
    </location>
</feature>
<protein>
    <submittedName>
        <fullName evidence="2">Uncharacterized protein</fullName>
    </submittedName>
</protein>